<reference evidence="1 2" key="1">
    <citation type="submission" date="2020-08" db="EMBL/GenBank/DDBJ databases">
        <title>Genomic Encyclopedia of Type Strains, Phase IV (KMG-V): Genome sequencing to study the core and pangenomes of soil and plant-associated prokaryotes.</title>
        <authorList>
            <person name="Whitman W."/>
        </authorList>
    </citation>
    <scope>NUCLEOTIDE SEQUENCE [LARGE SCALE GENOMIC DNA]</scope>
    <source>
        <strain evidence="1 2">ANJLi2</strain>
    </source>
</reference>
<sequence>MKILRIFFLLIFVLSAPSIIRAQGVPKAYEAFDYSGTVNGKVVRFSLADGYIGASYLHMYLTGKAKPVYFQPDVGIADEHNKLKFVPFPKGRSGYFILDNIQEAYDKNPAYIVGNYYLNHKVFPVKFRLIKHSGATH</sequence>
<dbReference type="Proteomes" id="UP000541583">
    <property type="component" value="Unassembled WGS sequence"/>
</dbReference>
<proteinExistence type="predicted"/>
<gene>
    <name evidence="1" type="ORF">HDF23_001393</name>
</gene>
<comment type="caution">
    <text evidence="1">The sequence shown here is derived from an EMBL/GenBank/DDBJ whole genome shotgun (WGS) entry which is preliminary data.</text>
</comment>
<name>A0ABR6PGD0_9SPHI</name>
<dbReference type="RefSeq" id="WP_076370880.1">
    <property type="nucleotide sequence ID" value="NZ_FTMG01000002.1"/>
</dbReference>
<keyword evidence="2" id="KW-1185">Reference proteome</keyword>
<evidence type="ECO:0000313" key="1">
    <source>
        <dbReference type="EMBL" id="MBB6108658.1"/>
    </source>
</evidence>
<protein>
    <submittedName>
        <fullName evidence="1">Uncharacterized protein</fullName>
    </submittedName>
</protein>
<evidence type="ECO:0000313" key="2">
    <source>
        <dbReference type="Proteomes" id="UP000541583"/>
    </source>
</evidence>
<accession>A0ABR6PGD0</accession>
<organism evidence="1 2">
    <name type="scientific">Mucilaginibacter lappiensis</name>
    <dbReference type="NCBI Taxonomy" id="354630"/>
    <lineage>
        <taxon>Bacteria</taxon>
        <taxon>Pseudomonadati</taxon>
        <taxon>Bacteroidota</taxon>
        <taxon>Sphingobacteriia</taxon>
        <taxon>Sphingobacteriales</taxon>
        <taxon>Sphingobacteriaceae</taxon>
        <taxon>Mucilaginibacter</taxon>
    </lineage>
</organism>
<dbReference type="EMBL" id="JACHCB010000002">
    <property type="protein sequence ID" value="MBB6108658.1"/>
    <property type="molecule type" value="Genomic_DNA"/>
</dbReference>